<dbReference type="SMART" id="SM00883">
    <property type="entry name" value="Cpn10"/>
    <property type="match status" value="1"/>
</dbReference>
<dbReference type="InterPro" id="IPR037124">
    <property type="entry name" value="Chaperonin_GroES_sf"/>
</dbReference>
<dbReference type="CDD" id="cd00320">
    <property type="entry name" value="cpn10"/>
    <property type="match status" value="1"/>
</dbReference>
<proteinExistence type="inferred from homology"/>
<dbReference type="EMBL" id="CP092332">
    <property type="protein sequence ID" value="WGK93811.1"/>
    <property type="molecule type" value="Genomic_DNA"/>
</dbReference>
<dbReference type="Pfam" id="PF00166">
    <property type="entry name" value="Cpn10"/>
    <property type="match status" value="1"/>
</dbReference>
<sequence length="85" mass="9835">MKLLSDRILVERIEKEENKTDSGIILSNKPKNDNQFRVVLIGPKVRHTKIRDIVQKMKYVPGTPIEYNGKMCLLLREGSELDLNI</sequence>
<protein>
    <submittedName>
        <fullName evidence="3">Co-chaperone GroES family protein</fullName>
    </submittedName>
</protein>
<evidence type="ECO:0000256" key="1">
    <source>
        <dbReference type="ARBA" id="ARBA00006975"/>
    </source>
</evidence>
<gene>
    <name evidence="3" type="ORF">MG292_06820</name>
</gene>
<keyword evidence="4" id="KW-1185">Reference proteome</keyword>
<name>A0ABY8N4M5_9FLAO</name>
<evidence type="ECO:0000313" key="3">
    <source>
        <dbReference type="EMBL" id="WGK93811.1"/>
    </source>
</evidence>
<dbReference type="InterPro" id="IPR020818">
    <property type="entry name" value="Chaperonin_GroES"/>
</dbReference>
<evidence type="ECO:0000256" key="2">
    <source>
        <dbReference type="ARBA" id="ARBA00023186"/>
    </source>
</evidence>
<accession>A0ABY8N4M5</accession>
<organism evidence="3 4">
    <name type="scientific">Flavobacterium keumense</name>
    <dbReference type="NCBI Taxonomy" id="1306518"/>
    <lineage>
        <taxon>Bacteria</taxon>
        <taxon>Pseudomonadati</taxon>
        <taxon>Bacteroidota</taxon>
        <taxon>Flavobacteriia</taxon>
        <taxon>Flavobacteriales</taxon>
        <taxon>Flavobacteriaceae</taxon>
        <taxon>Flavobacterium</taxon>
    </lineage>
</organism>
<dbReference type="Gene3D" id="2.30.33.40">
    <property type="entry name" value="GroES chaperonin"/>
    <property type="match status" value="1"/>
</dbReference>
<keyword evidence="2" id="KW-0143">Chaperone</keyword>
<dbReference type="InterPro" id="IPR011032">
    <property type="entry name" value="GroES-like_sf"/>
</dbReference>
<dbReference type="RefSeq" id="WP_264533460.1">
    <property type="nucleotide sequence ID" value="NZ_CP092332.1"/>
</dbReference>
<reference evidence="3 4" key="1">
    <citation type="submission" date="2023-06" db="EMBL/GenBank/DDBJ databases">
        <title>Complete Genome Sequence of Flavobacterium keumense K3R-10.</title>
        <authorList>
            <person name="Jeong H."/>
            <person name="Jhang S.Y."/>
            <person name="Kim J.N."/>
        </authorList>
    </citation>
    <scope>NUCLEOTIDE SEQUENCE [LARGE SCALE GENOMIC DNA]</scope>
    <source>
        <strain evidence="3 4">K3R-10</strain>
    </source>
</reference>
<comment type="similarity">
    <text evidence="1">Belongs to the GroES chaperonin family.</text>
</comment>
<dbReference type="SUPFAM" id="SSF50129">
    <property type="entry name" value="GroES-like"/>
    <property type="match status" value="1"/>
</dbReference>
<dbReference type="Proteomes" id="UP001232117">
    <property type="component" value="Chromosome"/>
</dbReference>
<evidence type="ECO:0000313" key="4">
    <source>
        <dbReference type="Proteomes" id="UP001232117"/>
    </source>
</evidence>